<name>A0A3P7RZT7_9FIRM</name>
<keyword evidence="2" id="KW-1185">Reference proteome</keyword>
<protein>
    <submittedName>
        <fullName evidence="1">Uncharacterized protein</fullName>
    </submittedName>
</protein>
<organism evidence="1 2">
    <name type="scientific">Petrocella atlantisensis</name>
    <dbReference type="NCBI Taxonomy" id="2173034"/>
    <lineage>
        <taxon>Bacteria</taxon>
        <taxon>Bacillati</taxon>
        <taxon>Bacillota</taxon>
        <taxon>Clostridia</taxon>
        <taxon>Lachnospirales</taxon>
        <taxon>Vallitaleaceae</taxon>
        <taxon>Petrocella</taxon>
    </lineage>
</organism>
<sequence>MVHGLEKFKKYFENHTSQYVFIGGTACDILMDKLGAPFRATKDLDMVLIIEALDSSFGDTFWQFIEDGGYEHREKGTDENQFYRFTEPKNSSFPKMIELFSKFPNEI</sequence>
<dbReference type="KEGG" id="cbar:PATL70BA_0351"/>
<dbReference type="PROSITE" id="PS51257">
    <property type="entry name" value="PROKAR_LIPOPROTEIN"/>
    <property type="match status" value="1"/>
</dbReference>
<dbReference type="RefSeq" id="WP_243115947.1">
    <property type="nucleotide sequence ID" value="NZ_LR130778.1"/>
</dbReference>
<evidence type="ECO:0000313" key="1">
    <source>
        <dbReference type="EMBL" id="VDN46199.1"/>
    </source>
</evidence>
<reference evidence="1 2" key="1">
    <citation type="submission" date="2018-09" db="EMBL/GenBank/DDBJ databases">
        <authorList>
            <person name="Postec A."/>
        </authorList>
    </citation>
    <scope>NUCLEOTIDE SEQUENCE [LARGE SCALE GENOMIC DNA]</scope>
    <source>
        <strain evidence="1">70B-A</strain>
    </source>
</reference>
<dbReference type="Proteomes" id="UP000279029">
    <property type="component" value="Chromosome"/>
</dbReference>
<accession>A0A3P7RZT7</accession>
<proteinExistence type="predicted"/>
<gene>
    <name evidence="1" type="ORF">PATL70BA_0351</name>
</gene>
<dbReference type="EMBL" id="LR130778">
    <property type="protein sequence ID" value="VDN46199.1"/>
    <property type="molecule type" value="Genomic_DNA"/>
</dbReference>
<dbReference type="AlphaFoldDB" id="A0A3P7RZT7"/>
<evidence type="ECO:0000313" key="2">
    <source>
        <dbReference type="Proteomes" id="UP000279029"/>
    </source>
</evidence>